<evidence type="ECO:0000256" key="3">
    <source>
        <dbReference type="ARBA" id="ARBA00023159"/>
    </source>
</evidence>
<reference evidence="6" key="1">
    <citation type="submission" date="2022-07" db="EMBL/GenBank/DDBJ databases">
        <title>Faecal culturing of patients with breast cancer.</title>
        <authorList>
            <person name="Teng N.M.Y."/>
            <person name="Kiu R."/>
            <person name="Evans R."/>
            <person name="Baker D.J."/>
            <person name="Zenner C."/>
            <person name="Robinson S.D."/>
            <person name="Hall L.J."/>
        </authorList>
    </citation>
    <scope>NUCLEOTIDE SEQUENCE</scope>
    <source>
        <strain evidence="6">LH1062</strain>
    </source>
</reference>
<evidence type="ECO:0000313" key="7">
    <source>
        <dbReference type="Proteomes" id="UP001060112"/>
    </source>
</evidence>
<keyword evidence="1" id="KW-0677">Repeat</keyword>
<protein>
    <submittedName>
        <fullName evidence="6">PRD domain-containing protein</fullName>
    </submittedName>
</protein>
<dbReference type="InterPro" id="IPR050661">
    <property type="entry name" value="BglG_antiterminators"/>
</dbReference>
<evidence type="ECO:0000313" key="6">
    <source>
        <dbReference type="EMBL" id="UTY39652.1"/>
    </source>
</evidence>
<dbReference type="RefSeq" id="WP_290140915.1">
    <property type="nucleotide sequence ID" value="NZ_CP101620.1"/>
</dbReference>
<keyword evidence="7" id="KW-1185">Reference proteome</keyword>
<dbReference type="Proteomes" id="UP001060112">
    <property type="component" value="Chromosome"/>
</dbReference>
<gene>
    <name evidence="6" type="ORF">NMU03_02145</name>
</gene>
<dbReference type="PROSITE" id="PS51372">
    <property type="entry name" value="PRD_2"/>
    <property type="match status" value="1"/>
</dbReference>
<keyword evidence="3" id="KW-0010">Activator</keyword>
<keyword evidence="2" id="KW-0805">Transcription regulation</keyword>
<dbReference type="Pfam" id="PF08279">
    <property type="entry name" value="HTH_11"/>
    <property type="match status" value="1"/>
</dbReference>
<accession>A0ABY5I4E2</accession>
<dbReference type="InterPro" id="IPR013196">
    <property type="entry name" value="HTH_11"/>
</dbReference>
<keyword evidence="4" id="KW-0804">Transcription</keyword>
<dbReference type="InterPro" id="IPR007737">
    <property type="entry name" value="Mga_HTH"/>
</dbReference>
<proteinExistence type="predicted"/>
<evidence type="ECO:0000256" key="2">
    <source>
        <dbReference type="ARBA" id="ARBA00023015"/>
    </source>
</evidence>
<feature type="domain" description="PRD" evidence="5">
    <location>
        <begin position="293"/>
        <end position="399"/>
    </location>
</feature>
<name>A0ABY5I4E2_9FIRM</name>
<evidence type="ECO:0000256" key="1">
    <source>
        <dbReference type="ARBA" id="ARBA00022737"/>
    </source>
</evidence>
<organism evidence="6 7">
    <name type="scientific">Allocoprobacillus halotolerans</name>
    <dbReference type="NCBI Taxonomy" id="2944914"/>
    <lineage>
        <taxon>Bacteria</taxon>
        <taxon>Bacillati</taxon>
        <taxon>Bacillota</taxon>
        <taxon>Erysipelotrichia</taxon>
        <taxon>Erysipelotrichales</taxon>
        <taxon>Erysipelotrichaceae</taxon>
        <taxon>Allocoprobacillus</taxon>
    </lineage>
</organism>
<dbReference type="Gene3D" id="1.10.10.10">
    <property type="entry name" value="Winged helix-like DNA-binding domain superfamily/Winged helix DNA-binding domain"/>
    <property type="match status" value="2"/>
</dbReference>
<evidence type="ECO:0000256" key="4">
    <source>
        <dbReference type="ARBA" id="ARBA00023163"/>
    </source>
</evidence>
<dbReference type="Gene3D" id="1.10.1790.10">
    <property type="entry name" value="PRD domain"/>
    <property type="match status" value="2"/>
</dbReference>
<dbReference type="PANTHER" id="PTHR30185:SF13">
    <property type="entry name" value="LICABCH OPERON REGULATOR-RELATED"/>
    <property type="match status" value="1"/>
</dbReference>
<dbReference type="InterPro" id="IPR036388">
    <property type="entry name" value="WH-like_DNA-bd_sf"/>
</dbReference>
<dbReference type="InterPro" id="IPR011608">
    <property type="entry name" value="PRD"/>
</dbReference>
<dbReference type="InterPro" id="IPR036634">
    <property type="entry name" value="PRD_sf"/>
</dbReference>
<dbReference type="SUPFAM" id="SSF63520">
    <property type="entry name" value="PTS-regulatory domain, PRD"/>
    <property type="match status" value="2"/>
</dbReference>
<dbReference type="PANTHER" id="PTHR30185">
    <property type="entry name" value="CRYPTIC BETA-GLUCOSIDE BGL OPERON ANTITERMINATOR"/>
    <property type="match status" value="1"/>
</dbReference>
<dbReference type="Pfam" id="PF00874">
    <property type="entry name" value="PRD"/>
    <property type="match status" value="2"/>
</dbReference>
<evidence type="ECO:0000259" key="5">
    <source>
        <dbReference type="PROSITE" id="PS51372"/>
    </source>
</evidence>
<dbReference type="EMBL" id="CP101620">
    <property type="protein sequence ID" value="UTY39652.1"/>
    <property type="molecule type" value="Genomic_DNA"/>
</dbReference>
<dbReference type="Pfam" id="PF05043">
    <property type="entry name" value="Mga"/>
    <property type="match status" value="1"/>
</dbReference>
<sequence>MNLKKNEIEILKLLLTATDYISSYDIATATGINRRLVRDEIASIKNILKELGYELISKTSKGYMIKNKNSASLQDLQNFIEEAQKQRESLFPTQPWERSNYILKRLIDVDDYMKIDQLADELLVSRSTISNDIKNCRHSMKKYHLSLIQKPNYGIRILGQEINKRKPICDFLFTNLRQSEMFYDYLNSFVMEATSLEHGILEIIKKYDIEMSDFALCDFLLSLSVTLSRILKGKTVQESPDLSSISLRNEFIAAKEIAAFIEEKTDVHLNTHEIHWIGIELICKRSTKGLTFHQNPTIIRLADEILETIAQQTLFSLHHQPFYTTFCLYVENALLRIQYDEKIRNPLFDELKTTYPLGYYMAEMTSSVIEKYTQRKLSMSELAFFAVIFHNAINNQPDAKRKSY</sequence>